<name>A0A1B6CKX4_9HEMI</name>
<organism evidence="1">
    <name type="scientific">Clastoptera arizonana</name>
    <name type="common">Arizona spittle bug</name>
    <dbReference type="NCBI Taxonomy" id="38151"/>
    <lineage>
        <taxon>Eukaryota</taxon>
        <taxon>Metazoa</taxon>
        <taxon>Ecdysozoa</taxon>
        <taxon>Arthropoda</taxon>
        <taxon>Hexapoda</taxon>
        <taxon>Insecta</taxon>
        <taxon>Pterygota</taxon>
        <taxon>Neoptera</taxon>
        <taxon>Paraneoptera</taxon>
        <taxon>Hemiptera</taxon>
        <taxon>Auchenorrhyncha</taxon>
        <taxon>Cercopoidea</taxon>
        <taxon>Clastopteridae</taxon>
        <taxon>Clastoptera</taxon>
    </lineage>
</organism>
<dbReference type="EMBL" id="GEDC01023283">
    <property type="protein sequence ID" value="JAS14015.1"/>
    <property type="molecule type" value="Transcribed_RNA"/>
</dbReference>
<dbReference type="AlphaFoldDB" id="A0A1B6CKX4"/>
<protein>
    <submittedName>
        <fullName evidence="1">Uncharacterized protein</fullName>
    </submittedName>
</protein>
<proteinExistence type="predicted"/>
<feature type="non-terminal residue" evidence="1">
    <location>
        <position position="1"/>
    </location>
</feature>
<evidence type="ECO:0000313" key="1">
    <source>
        <dbReference type="EMBL" id="JAS14015.1"/>
    </source>
</evidence>
<reference evidence="1" key="1">
    <citation type="submission" date="2015-12" db="EMBL/GenBank/DDBJ databases">
        <title>De novo transcriptome assembly of four potential Pierce s Disease insect vectors from Arizona vineyards.</title>
        <authorList>
            <person name="Tassone E.E."/>
        </authorList>
    </citation>
    <scope>NUCLEOTIDE SEQUENCE</scope>
</reference>
<accession>A0A1B6CKX4</accession>
<gene>
    <name evidence="1" type="ORF">g.2342</name>
</gene>
<sequence length="110" mass="12668">LKVNPHLGRAVVTGATYWAGRNHSLDDLDKFVKYFGFLGDHKFVDYFGLLPIDVVRLLNKPDLMLNSTDEVPSFDTPNGDPMYSYESILKTLRVRTKEDYKNNQETPEEE</sequence>